<sequence length="73" mass="8845">MYMITQQTLKQKQILEQVRDDIFRVTRKNDCHCLIVFARLPEATLYTQLFFIIFEACNTELSYSSYKIIRKFE</sequence>
<dbReference type="Proteomes" id="UP000077667">
    <property type="component" value="Chromosome"/>
</dbReference>
<name>A0A1A9I1G3_9BACT</name>
<reference evidence="1 2" key="1">
    <citation type="submission" date="2016-05" db="EMBL/GenBank/DDBJ databases">
        <title>Niabella ginsenosidivorans BS26 whole genome sequencing.</title>
        <authorList>
            <person name="Im W.T."/>
            <person name="Siddiqi M.Z."/>
        </authorList>
    </citation>
    <scope>NUCLEOTIDE SEQUENCE [LARGE SCALE GENOMIC DNA]</scope>
    <source>
        <strain evidence="1 2">BS26</strain>
    </source>
</reference>
<protein>
    <submittedName>
        <fullName evidence="1">Uncharacterized protein</fullName>
    </submittedName>
</protein>
<dbReference type="STRING" id="1176587.A8C56_04865"/>
<dbReference type="EMBL" id="CP015772">
    <property type="protein sequence ID" value="ANH80404.1"/>
    <property type="molecule type" value="Genomic_DNA"/>
</dbReference>
<organism evidence="1 2">
    <name type="scientific">Niabella ginsenosidivorans</name>
    <dbReference type="NCBI Taxonomy" id="1176587"/>
    <lineage>
        <taxon>Bacteria</taxon>
        <taxon>Pseudomonadati</taxon>
        <taxon>Bacteroidota</taxon>
        <taxon>Chitinophagia</taxon>
        <taxon>Chitinophagales</taxon>
        <taxon>Chitinophagaceae</taxon>
        <taxon>Niabella</taxon>
    </lineage>
</organism>
<evidence type="ECO:0000313" key="2">
    <source>
        <dbReference type="Proteomes" id="UP000077667"/>
    </source>
</evidence>
<accession>A0A1A9I1G3</accession>
<proteinExistence type="predicted"/>
<evidence type="ECO:0000313" key="1">
    <source>
        <dbReference type="EMBL" id="ANH80404.1"/>
    </source>
</evidence>
<dbReference type="AlphaFoldDB" id="A0A1A9I1G3"/>
<gene>
    <name evidence="1" type="ORF">A8C56_04865</name>
</gene>
<keyword evidence="2" id="KW-1185">Reference proteome</keyword>
<dbReference type="KEGG" id="nia:A8C56_04865"/>